<proteinExistence type="predicted"/>
<feature type="domain" description="CCHC-type" evidence="1">
    <location>
        <begin position="127"/>
        <end position="140"/>
    </location>
</feature>
<reference evidence="2" key="1">
    <citation type="journal article" date="2020" name="Nature">
        <title>Giant virus diversity and host interactions through global metagenomics.</title>
        <authorList>
            <person name="Schulz F."/>
            <person name="Roux S."/>
            <person name="Paez-Espino D."/>
            <person name="Jungbluth S."/>
            <person name="Walsh D.A."/>
            <person name="Denef V.J."/>
            <person name="McMahon K.D."/>
            <person name="Konstantinidis K.T."/>
            <person name="Eloe-Fadrosh E.A."/>
            <person name="Kyrpides N.C."/>
            <person name="Woyke T."/>
        </authorList>
    </citation>
    <scope>NUCLEOTIDE SEQUENCE</scope>
    <source>
        <strain evidence="2">GVMAG-M-3300023179-4</strain>
    </source>
</reference>
<evidence type="ECO:0000259" key="1">
    <source>
        <dbReference type="PROSITE" id="PS50158"/>
    </source>
</evidence>
<dbReference type="Gene3D" id="3.40.1440.10">
    <property type="entry name" value="GIY-YIG endonuclease"/>
    <property type="match status" value="1"/>
</dbReference>
<dbReference type="AlphaFoldDB" id="A0A6C0H1Q7"/>
<evidence type="ECO:0000313" key="2">
    <source>
        <dbReference type="EMBL" id="QHT74156.1"/>
    </source>
</evidence>
<dbReference type="GO" id="GO:0003676">
    <property type="term" value="F:nucleic acid binding"/>
    <property type="evidence" value="ECO:0007669"/>
    <property type="project" value="InterPro"/>
</dbReference>
<dbReference type="Gene3D" id="4.10.60.10">
    <property type="entry name" value="Zinc finger, CCHC-type"/>
    <property type="match status" value="1"/>
</dbReference>
<dbReference type="InterPro" id="IPR001878">
    <property type="entry name" value="Znf_CCHC"/>
</dbReference>
<dbReference type="SUPFAM" id="SSF57756">
    <property type="entry name" value="Retrovirus zinc finger-like domains"/>
    <property type="match status" value="1"/>
</dbReference>
<dbReference type="GO" id="GO:0008270">
    <property type="term" value="F:zinc ion binding"/>
    <property type="evidence" value="ECO:0007669"/>
    <property type="project" value="InterPro"/>
</dbReference>
<dbReference type="SMART" id="SM00343">
    <property type="entry name" value="ZnF_C2HC"/>
    <property type="match status" value="2"/>
</dbReference>
<organism evidence="2">
    <name type="scientific">viral metagenome</name>
    <dbReference type="NCBI Taxonomy" id="1070528"/>
    <lineage>
        <taxon>unclassified sequences</taxon>
        <taxon>metagenomes</taxon>
        <taxon>organismal metagenomes</taxon>
    </lineage>
</organism>
<dbReference type="PROSITE" id="PS50158">
    <property type="entry name" value="ZF_CCHC"/>
    <property type="match status" value="1"/>
</dbReference>
<name>A0A6C0H1Q7_9ZZZZ</name>
<accession>A0A6C0H1Q7</accession>
<dbReference type="InterPro" id="IPR036875">
    <property type="entry name" value="Znf_CCHC_sf"/>
</dbReference>
<sequence>MKTIFILSLENNKIFIDKSSDPHKKISKHFLGKGAEWTIRYKPETIITIFDENDKIDKIVRDYMYKYGIDNVRGGSYQDFILDKDKVKKDIFTENNSCLRCGYKNHNENDCYASKDIFDEILEDKQCYRCGRYGHIFYDCYAKKNIDGDYIDSDGYYTSDSEK</sequence>
<dbReference type="EMBL" id="MN739839">
    <property type="protein sequence ID" value="QHT74156.1"/>
    <property type="molecule type" value="Genomic_DNA"/>
</dbReference>
<protein>
    <recommendedName>
        <fullName evidence="1">CCHC-type domain-containing protein</fullName>
    </recommendedName>
</protein>
<dbReference type="InterPro" id="IPR035901">
    <property type="entry name" value="GIY-YIG_endonuc_sf"/>
</dbReference>